<keyword evidence="4" id="KW-1185">Reference proteome</keyword>
<feature type="transmembrane region" description="Helical" evidence="2">
    <location>
        <begin position="98"/>
        <end position="117"/>
    </location>
</feature>
<feature type="transmembrane region" description="Helical" evidence="2">
    <location>
        <begin position="253"/>
        <end position="277"/>
    </location>
</feature>
<keyword evidence="2" id="KW-1133">Transmembrane helix</keyword>
<feature type="region of interest" description="Disordered" evidence="1">
    <location>
        <begin position="1"/>
        <end position="28"/>
    </location>
</feature>
<keyword evidence="2" id="KW-0812">Transmembrane</keyword>
<keyword evidence="2" id="KW-0472">Membrane</keyword>
<sequence>MAYDDSTYRRQTDEPTPTDPAAYRANTLAAAEQRRRAEELDGVGETTADVLRRAETDEDGRDRLGIHLGWEVVLLVAAAAIGFLLWRLDPESLRRPGLDDLLVTGAAIGLLTLGAGLSLRAGVPNLALGPIALAASLQYAEQGDQGLVKAMVPALVLAAAGAIVLAVVILVLHVPGWAATLAAALGVIVFDQLRVAPVAVQGTYDPTGQAFFLFGGFALLAVFGGALGTVTPIRRWLGRLRPAGDPARRRGAAVAFPVIGALLLSSLFAVAAGTLLATQSGGPIVPATGLEWSGIALGLAMLAGTSAYGRRGGIFGTLFAVAALTLFLDYAERRTFDISLFAIAACVFAGGLVVTRLVETYGRPLPVAGQADWNAAAPATGANWQPDLPETWSTATTTPRGDRWDSGPWGTGTGQ</sequence>
<evidence type="ECO:0000256" key="1">
    <source>
        <dbReference type="SAM" id="MobiDB-lite"/>
    </source>
</evidence>
<evidence type="ECO:0000256" key="2">
    <source>
        <dbReference type="SAM" id="Phobius"/>
    </source>
</evidence>
<dbReference type="EMBL" id="JAMQOL010000008">
    <property type="protein sequence ID" value="MCM4077383.1"/>
    <property type="molecule type" value="Genomic_DNA"/>
</dbReference>
<evidence type="ECO:0000313" key="3">
    <source>
        <dbReference type="EMBL" id="MCM4077383.1"/>
    </source>
</evidence>
<evidence type="ECO:0000313" key="4">
    <source>
        <dbReference type="Proteomes" id="UP001523216"/>
    </source>
</evidence>
<feature type="transmembrane region" description="Helical" evidence="2">
    <location>
        <begin position="338"/>
        <end position="358"/>
    </location>
</feature>
<dbReference type="RefSeq" id="WP_251797253.1">
    <property type="nucleotide sequence ID" value="NZ_JAMQOL010000008.1"/>
</dbReference>
<accession>A0ABT0XUD0</accession>
<proteinExistence type="predicted"/>
<organism evidence="3 4">
    <name type="scientific">Paractinoplanes hotanensis</name>
    <dbReference type="NCBI Taxonomy" id="2906497"/>
    <lineage>
        <taxon>Bacteria</taxon>
        <taxon>Bacillati</taxon>
        <taxon>Actinomycetota</taxon>
        <taxon>Actinomycetes</taxon>
        <taxon>Micromonosporales</taxon>
        <taxon>Micromonosporaceae</taxon>
        <taxon>Paractinoplanes</taxon>
    </lineage>
</organism>
<feature type="transmembrane region" description="Helical" evidence="2">
    <location>
        <begin position="211"/>
        <end position="233"/>
    </location>
</feature>
<comment type="caution">
    <text evidence="3">The sequence shown here is derived from an EMBL/GenBank/DDBJ whole genome shotgun (WGS) entry which is preliminary data.</text>
</comment>
<gene>
    <name evidence="3" type="ORF">LXN57_07375</name>
</gene>
<feature type="transmembrane region" description="Helical" evidence="2">
    <location>
        <begin position="314"/>
        <end position="331"/>
    </location>
</feature>
<feature type="transmembrane region" description="Helical" evidence="2">
    <location>
        <begin position="68"/>
        <end position="86"/>
    </location>
</feature>
<name>A0ABT0XUD0_9ACTN</name>
<feature type="compositionally biased region" description="Basic and acidic residues" evidence="1">
    <location>
        <begin position="1"/>
        <end position="13"/>
    </location>
</feature>
<feature type="transmembrane region" description="Helical" evidence="2">
    <location>
        <begin position="152"/>
        <end position="172"/>
    </location>
</feature>
<protein>
    <submittedName>
        <fullName evidence="3">ABC transporter permease</fullName>
    </submittedName>
</protein>
<feature type="transmembrane region" description="Helical" evidence="2">
    <location>
        <begin position="289"/>
        <end position="308"/>
    </location>
</feature>
<reference evidence="3 4" key="1">
    <citation type="submission" date="2022-06" db="EMBL/GenBank/DDBJ databases">
        <title>Actinoplanes abujensis sp. nov., isolated from Nigerian arid soil.</title>
        <authorList>
            <person name="Ding P."/>
        </authorList>
    </citation>
    <scope>NUCLEOTIDE SEQUENCE [LARGE SCALE GENOMIC DNA]</scope>
    <source>
        <strain evidence="4">TRM88002</strain>
    </source>
</reference>
<dbReference type="Proteomes" id="UP001523216">
    <property type="component" value="Unassembled WGS sequence"/>
</dbReference>
<feature type="region of interest" description="Disordered" evidence="1">
    <location>
        <begin position="379"/>
        <end position="415"/>
    </location>
</feature>